<evidence type="ECO:0000313" key="2">
    <source>
        <dbReference type="EMBL" id="MFC7316286.1"/>
    </source>
</evidence>
<dbReference type="Pfam" id="PF11755">
    <property type="entry name" value="DUF3311"/>
    <property type="match status" value="1"/>
</dbReference>
<dbReference type="EMBL" id="JBHTBF010000002">
    <property type="protein sequence ID" value="MFC7316286.1"/>
    <property type="molecule type" value="Genomic_DNA"/>
</dbReference>
<name>A0ABD6A7X8_9EURY</name>
<reference evidence="2 3" key="1">
    <citation type="journal article" date="2019" name="Int. J. Syst. Evol. Microbiol.">
        <title>The Global Catalogue of Microorganisms (GCM) 10K type strain sequencing project: providing services to taxonomists for standard genome sequencing and annotation.</title>
        <authorList>
            <consortium name="The Broad Institute Genomics Platform"/>
            <consortium name="The Broad Institute Genome Sequencing Center for Infectious Disease"/>
            <person name="Wu L."/>
            <person name="Ma J."/>
        </authorList>
    </citation>
    <scope>NUCLEOTIDE SEQUENCE [LARGE SCALE GENOMIC DNA]</scope>
    <source>
        <strain evidence="2 3">PSR21</strain>
    </source>
</reference>
<gene>
    <name evidence="2" type="ORF">ACFQPE_05680</name>
</gene>
<evidence type="ECO:0000313" key="3">
    <source>
        <dbReference type="Proteomes" id="UP001596547"/>
    </source>
</evidence>
<evidence type="ECO:0000256" key="1">
    <source>
        <dbReference type="SAM" id="Phobius"/>
    </source>
</evidence>
<accession>A0ABD6A7X8</accession>
<feature type="transmembrane region" description="Helical" evidence="1">
    <location>
        <begin position="38"/>
        <end position="57"/>
    </location>
</feature>
<keyword evidence="1" id="KW-0812">Transmembrane</keyword>
<feature type="transmembrane region" description="Helical" evidence="1">
    <location>
        <begin position="7"/>
        <end position="26"/>
    </location>
</feature>
<keyword evidence="1" id="KW-0472">Membrane</keyword>
<dbReference type="AlphaFoldDB" id="A0ABD6A7X8"/>
<organism evidence="2 3">
    <name type="scientific">Halomarina halobia</name>
    <dbReference type="NCBI Taxonomy" id="3033386"/>
    <lineage>
        <taxon>Archaea</taxon>
        <taxon>Methanobacteriati</taxon>
        <taxon>Methanobacteriota</taxon>
        <taxon>Stenosarchaea group</taxon>
        <taxon>Halobacteria</taxon>
        <taxon>Halobacteriales</taxon>
        <taxon>Natronomonadaceae</taxon>
        <taxon>Halomarina</taxon>
    </lineage>
</organism>
<keyword evidence="3" id="KW-1185">Reference proteome</keyword>
<sequence length="75" mass="8476">MIRRGVLLWAVILATLVALGVPWFLWGDSTVAFGLPVWLWWHVGWMVLAALVFRTFARRAWGVGIETERPGGDRA</sequence>
<proteinExistence type="predicted"/>
<keyword evidence="1" id="KW-1133">Transmembrane helix</keyword>
<dbReference type="InterPro" id="IPR021741">
    <property type="entry name" value="DUF3311"/>
</dbReference>
<protein>
    <submittedName>
        <fullName evidence="2">DUF3311 domain-containing protein</fullName>
    </submittedName>
</protein>
<comment type="caution">
    <text evidence="2">The sequence shown here is derived from an EMBL/GenBank/DDBJ whole genome shotgun (WGS) entry which is preliminary data.</text>
</comment>
<dbReference type="Proteomes" id="UP001596547">
    <property type="component" value="Unassembled WGS sequence"/>
</dbReference>
<dbReference type="RefSeq" id="WP_276304454.1">
    <property type="nucleotide sequence ID" value="NZ_CP119992.1"/>
</dbReference>
<dbReference type="GeneID" id="79313996"/>